<organism evidence="1 2">
    <name type="scientific">Bradyrhizobium erythrophlei</name>
    <dbReference type="NCBI Taxonomy" id="1437360"/>
    <lineage>
        <taxon>Bacteria</taxon>
        <taxon>Pseudomonadati</taxon>
        <taxon>Pseudomonadota</taxon>
        <taxon>Alphaproteobacteria</taxon>
        <taxon>Hyphomicrobiales</taxon>
        <taxon>Nitrobacteraceae</taxon>
        <taxon>Bradyrhizobium</taxon>
    </lineage>
</organism>
<evidence type="ECO:0000313" key="2">
    <source>
        <dbReference type="Proteomes" id="UP000189796"/>
    </source>
</evidence>
<reference evidence="1 2" key="1">
    <citation type="submission" date="2016-11" db="EMBL/GenBank/DDBJ databases">
        <authorList>
            <person name="Jaros S."/>
            <person name="Januszkiewicz K."/>
            <person name="Wedrychowicz H."/>
        </authorList>
    </citation>
    <scope>NUCLEOTIDE SEQUENCE [LARGE SCALE GENOMIC DNA]</scope>
    <source>
        <strain evidence="1 2">GAS138</strain>
    </source>
</reference>
<name>A0A1M5YDM8_9BRAD</name>
<accession>A0A1M5YDM8</accession>
<dbReference type="AlphaFoldDB" id="A0A1M5YDM8"/>
<sequence length="153" mass="16839">MVVLLHAVGQRAFVPAAHLDILYAAGILAPVYGRFTEGFAIADMRTMRAPLDSLPQRLPQCSFAGDAMRAKFALCPGLLSPTEPGKSGRYMNQEDGVPASFVHSIILTYPRDRAYVAANRSPIASILDIIRAGRVPKQKTRLVRALWQMFQDI</sequence>
<gene>
    <name evidence="1" type="ORF">SAMN05443248_8181</name>
</gene>
<protein>
    <submittedName>
        <fullName evidence="1">Uncharacterized protein</fullName>
    </submittedName>
</protein>
<dbReference type="EMBL" id="LT670817">
    <property type="protein sequence ID" value="SHI10009.1"/>
    <property type="molecule type" value="Genomic_DNA"/>
</dbReference>
<dbReference type="Proteomes" id="UP000189796">
    <property type="component" value="Chromosome I"/>
</dbReference>
<proteinExistence type="predicted"/>
<evidence type="ECO:0000313" key="1">
    <source>
        <dbReference type="EMBL" id="SHI10009.1"/>
    </source>
</evidence>